<dbReference type="AlphaFoldDB" id="A0A1F4XSM8"/>
<proteinExistence type="predicted"/>
<keyword evidence="3" id="KW-0949">S-adenosyl-L-methionine</keyword>
<evidence type="ECO:0000256" key="3">
    <source>
        <dbReference type="ARBA" id="ARBA00022691"/>
    </source>
</evidence>
<evidence type="ECO:0000256" key="2">
    <source>
        <dbReference type="ARBA" id="ARBA00022679"/>
    </source>
</evidence>
<evidence type="ECO:0000256" key="1">
    <source>
        <dbReference type="ARBA" id="ARBA00022603"/>
    </source>
</evidence>
<keyword evidence="4" id="KW-0812">Transmembrane</keyword>
<keyword evidence="2" id="KW-0808">Transferase</keyword>
<gene>
    <name evidence="5" type="ORF">A3F55_02435</name>
</gene>
<reference evidence="5 6" key="1">
    <citation type="journal article" date="2016" name="Nat. Commun.">
        <title>Thousands of microbial genomes shed light on interconnected biogeochemical processes in an aquifer system.</title>
        <authorList>
            <person name="Anantharaman K."/>
            <person name="Brown C.T."/>
            <person name="Hug L.A."/>
            <person name="Sharon I."/>
            <person name="Castelle C.J."/>
            <person name="Probst A.J."/>
            <person name="Thomas B.C."/>
            <person name="Singh A."/>
            <person name="Wilkins M.J."/>
            <person name="Karaoz U."/>
            <person name="Brodie E.L."/>
            <person name="Williams K.H."/>
            <person name="Hubbard S.S."/>
            <person name="Banfield J.F."/>
        </authorList>
    </citation>
    <scope>NUCLEOTIDE SEQUENCE [LARGE SCALE GENOMIC DNA]</scope>
</reference>
<dbReference type="SUPFAM" id="SSF53335">
    <property type="entry name" value="S-adenosyl-L-methionine-dependent methyltransferases"/>
    <property type="match status" value="1"/>
</dbReference>
<evidence type="ECO:0000313" key="6">
    <source>
        <dbReference type="Proteomes" id="UP000178091"/>
    </source>
</evidence>
<dbReference type="InterPro" id="IPR029063">
    <property type="entry name" value="SAM-dependent_MTases_sf"/>
</dbReference>
<feature type="transmembrane region" description="Helical" evidence="4">
    <location>
        <begin position="6"/>
        <end position="23"/>
    </location>
</feature>
<keyword evidence="4" id="KW-0472">Membrane</keyword>
<comment type="caution">
    <text evidence="5">The sequence shown here is derived from an EMBL/GenBank/DDBJ whole genome shotgun (WGS) entry which is preliminary data.</text>
</comment>
<dbReference type="Proteomes" id="UP000178091">
    <property type="component" value="Unassembled WGS sequence"/>
</dbReference>
<dbReference type="InterPro" id="IPR026170">
    <property type="entry name" value="FAM173A/B"/>
</dbReference>
<protein>
    <recommendedName>
        <fullName evidence="7">DOT1 domain-containing protein</fullName>
    </recommendedName>
</protein>
<evidence type="ECO:0008006" key="7">
    <source>
        <dbReference type="Google" id="ProtNLM"/>
    </source>
</evidence>
<evidence type="ECO:0000256" key="4">
    <source>
        <dbReference type="SAM" id="Phobius"/>
    </source>
</evidence>
<dbReference type="Gene3D" id="3.40.50.150">
    <property type="entry name" value="Vaccinia Virus protein VP39"/>
    <property type="match status" value="1"/>
</dbReference>
<keyword evidence="4" id="KW-1133">Transmembrane helix</keyword>
<dbReference type="GO" id="GO:0032259">
    <property type="term" value="P:methylation"/>
    <property type="evidence" value="ECO:0007669"/>
    <property type="project" value="UniProtKB-KW"/>
</dbReference>
<dbReference type="EMBL" id="MEWW01000010">
    <property type="protein sequence ID" value="OGC84700.1"/>
    <property type="molecule type" value="Genomic_DNA"/>
</dbReference>
<dbReference type="GO" id="GO:0016279">
    <property type="term" value="F:protein-lysine N-methyltransferase activity"/>
    <property type="evidence" value="ECO:0007669"/>
    <property type="project" value="InterPro"/>
</dbReference>
<organism evidence="5 6">
    <name type="scientific">Candidatus Adlerbacteria bacterium RIFCSPHIGHO2_12_FULL_53_18</name>
    <dbReference type="NCBI Taxonomy" id="1797242"/>
    <lineage>
        <taxon>Bacteria</taxon>
        <taxon>Candidatus Adleribacteriota</taxon>
    </lineage>
</organism>
<sequence>MIVFVFLALGYTTVIVLGLLWFYDTFWGGEDFATSEHAIQKISEIVSAKKSDGLLYDLGSSRGHVVFSLLKRVPNLQTVGIDNSYLRVWSARLLSFFYDGNPIFKKGDFFNTDISRADFVYLYVPRELLPTLALKLKKELKPGAQIITYRITFSDWKPEQVFLVDSKDPEKENVYVYSSGR</sequence>
<accession>A0A1F4XSM8</accession>
<keyword evidence="1" id="KW-0489">Methyltransferase</keyword>
<dbReference type="PANTHER" id="PTHR13610">
    <property type="entry name" value="METHYLTRANSFERASE DOMAIN-CONTAINING PROTEIN"/>
    <property type="match status" value="1"/>
</dbReference>
<evidence type="ECO:0000313" key="5">
    <source>
        <dbReference type="EMBL" id="OGC84700.1"/>
    </source>
</evidence>
<name>A0A1F4XSM8_9BACT</name>
<dbReference type="PANTHER" id="PTHR13610:SF11">
    <property type="entry name" value="METHYLTRANSFERASE DOMAIN-CONTAINING PROTEIN"/>
    <property type="match status" value="1"/>
</dbReference>